<dbReference type="CDD" id="cd08977">
    <property type="entry name" value="SusD"/>
    <property type="match status" value="1"/>
</dbReference>
<keyword evidence="5" id="KW-0998">Cell outer membrane</keyword>
<evidence type="ECO:0000256" key="3">
    <source>
        <dbReference type="ARBA" id="ARBA00022729"/>
    </source>
</evidence>
<accession>F4KXX7</accession>
<proteinExistence type="inferred from homology"/>
<evidence type="ECO:0000256" key="1">
    <source>
        <dbReference type="ARBA" id="ARBA00004442"/>
    </source>
</evidence>
<keyword evidence="4" id="KW-0472">Membrane</keyword>
<organism evidence="9 10">
    <name type="scientific">Haliscomenobacter hydrossis (strain ATCC 27775 / DSM 1100 / LMG 10767 / O)</name>
    <dbReference type="NCBI Taxonomy" id="760192"/>
    <lineage>
        <taxon>Bacteria</taxon>
        <taxon>Pseudomonadati</taxon>
        <taxon>Bacteroidota</taxon>
        <taxon>Saprospiria</taxon>
        <taxon>Saprospirales</taxon>
        <taxon>Haliscomenobacteraceae</taxon>
        <taxon>Haliscomenobacter</taxon>
    </lineage>
</organism>
<keyword evidence="3 6" id="KW-0732">Signal</keyword>
<evidence type="ECO:0000256" key="6">
    <source>
        <dbReference type="SAM" id="SignalP"/>
    </source>
</evidence>
<dbReference type="STRING" id="760192.Halhy_4803"/>
<dbReference type="OrthoDB" id="1080118at2"/>
<dbReference type="KEGG" id="hhy:Halhy_4803"/>
<feature type="chain" id="PRO_5003312278" evidence="6">
    <location>
        <begin position="22"/>
        <end position="478"/>
    </location>
</feature>
<evidence type="ECO:0000256" key="4">
    <source>
        <dbReference type="ARBA" id="ARBA00023136"/>
    </source>
</evidence>
<keyword evidence="10" id="KW-1185">Reference proteome</keyword>
<dbReference type="SUPFAM" id="SSF48452">
    <property type="entry name" value="TPR-like"/>
    <property type="match status" value="1"/>
</dbReference>
<dbReference type="PROSITE" id="PS51257">
    <property type="entry name" value="PROKAR_LIPOPROTEIN"/>
    <property type="match status" value="1"/>
</dbReference>
<reference key="2">
    <citation type="submission" date="2011-04" db="EMBL/GenBank/DDBJ databases">
        <title>Complete sequence of chromosome of Haliscomenobacter hydrossis DSM 1100.</title>
        <authorList>
            <consortium name="US DOE Joint Genome Institute (JGI-PGF)"/>
            <person name="Lucas S."/>
            <person name="Han J."/>
            <person name="Lapidus A."/>
            <person name="Bruce D."/>
            <person name="Goodwin L."/>
            <person name="Pitluck S."/>
            <person name="Peters L."/>
            <person name="Kyrpides N."/>
            <person name="Mavromatis K."/>
            <person name="Ivanova N."/>
            <person name="Ovchinnikova G."/>
            <person name="Pagani I."/>
            <person name="Daligault H."/>
            <person name="Detter J.C."/>
            <person name="Han C."/>
            <person name="Land M."/>
            <person name="Hauser L."/>
            <person name="Markowitz V."/>
            <person name="Cheng J.-F."/>
            <person name="Hugenholtz P."/>
            <person name="Woyke T."/>
            <person name="Wu D."/>
            <person name="Verbarg S."/>
            <person name="Frueling A."/>
            <person name="Brambilla E."/>
            <person name="Klenk H.-P."/>
            <person name="Eisen J.A."/>
        </authorList>
    </citation>
    <scope>NUCLEOTIDE SEQUENCE</scope>
    <source>
        <strain>DSM 1100</strain>
    </source>
</reference>
<comment type="subcellular location">
    <subcellularLocation>
        <location evidence="1">Cell outer membrane</location>
    </subcellularLocation>
</comment>
<dbReference type="AlphaFoldDB" id="F4KXX7"/>
<dbReference type="HOGENOM" id="CLU_015553_1_3_10"/>
<reference evidence="9 10" key="1">
    <citation type="journal article" date="2011" name="Stand. Genomic Sci.">
        <title>Complete genome sequence of Haliscomenobacter hydrossis type strain (O).</title>
        <authorList>
            <consortium name="US DOE Joint Genome Institute (JGI-PGF)"/>
            <person name="Daligault H."/>
            <person name="Lapidus A."/>
            <person name="Zeytun A."/>
            <person name="Nolan M."/>
            <person name="Lucas S."/>
            <person name="Del Rio T.G."/>
            <person name="Tice H."/>
            <person name="Cheng J.F."/>
            <person name="Tapia R."/>
            <person name="Han C."/>
            <person name="Goodwin L."/>
            <person name="Pitluck S."/>
            <person name="Liolios K."/>
            <person name="Pagani I."/>
            <person name="Ivanova N."/>
            <person name="Huntemann M."/>
            <person name="Mavromatis K."/>
            <person name="Mikhailova N."/>
            <person name="Pati A."/>
            <person name="Chen A."/>
            <person name="Palaniappan K."/>
            <person name="Land M."/>
            <person name="Hauser L."/>
            <person name="Brambilla E.M."/>
            <person name="Rohde M."/>
            <person name="Verbarg S."/>
            <person name="Goker M."/>
            <person name="Bristow J."/>
            <person name="Eisen J.A."/>
            <person name="Markowitz V."/>
            <person name="Hugenholtz P."/>
            <person name="Kyrpides N.C."/>
            <person name="Klenk H.P."/>
            <person name="Woyke T."/>
        </authorList>
    </citation>
    <scope>NUCLEOTIDE SEQUENCE [LARGE SCALE GENOMIC DNA]</scope>
    <source>
        <strain evidence="10">ATCC 27775 / DSM 1100 / LMG 10767 / O</strain>
    </source>
</reference>
<protein>
    <submittedName>
        <fullName evidence="9">RagB/SusD domain-containing protein</fullName>
    </submittedName>
</protein>
<evidence type="ECO:0000313" key="9">
    <source>
        <dbReference type="EMBL" id="AEE52636.1"/>
    </source>
</evidence>
<dbReference type="RefSeq" id="WP_013767174.1">
    <property type="nucleotide sequence ID" value="NC_015510.1"/>
</dbReference>
<dbReference type="GO" id="GO:0009279">
    <property type="term" value="C:cell outer membrane"/>
    <property type="evidence" value="ECO:0007669"/>
    <property type="project" value="UniProtKB-SubCell"/>
</dbReference>
<gene>
    <name evidence="9" type="ordered locus">Halhy_4803</name>
</gene>
<sequence length="478" mass="50670">MKILFKYISLIALFFAISACDSELDIQPEQSLSPEVTFSNEAGAQAALLGAYSATQSLDAFGGLAIAINDYMADNVRFVGSFPTLQELNNYVTIASNGSIQTMWAAHYFAILAANAVIDNVPAVVDPGFTDAERKQLIGEAKFIRALTYFQMVTLWGQPYQVSNGNTPGVPLLLTAGALVGDIVKPARNTVAEVYAQVEKDLTEALPDVLNNFSAADQTRGRATKGAVNALLSRVSLYKGDWAKAAQYADAILVGNSLYALASDYSFYDANTSEDIFTIQMTTTDNSRTGSGGLGGYFLPAARGGRGDAPMSASIIAAYGTGDKRLTSLSFTGTDATTVSSTFTNKYKDGATNADNAPILRVTEMVLNKAEALVKSTNSVNAEAITLVNRLRTRAGLAPFEAAQFADAAALLTAILNERRLELAFEGHRRMDLLRNGLPLRTAGAGVGISAPGSPKVILPIPTREIDLGAALPQNAGY</sequence>
<dbReference type="eggNOG" id="COG3193">
    <property type="taxonomic scope" value="Bacteria"/>
</dbReference>
<comment type="similarity">
    <text evidence="2">Belongs to the SusD family.</text>
</comment>
<dbReference type="Proteomes" id="UP000008461">
    <property type="component" value="Chromosome"/>
</dbReference>
<dbReference type="InterPro" id="IPR011990">
    <property type="entry name" value="TPR-like_helical_dom_sf"/>
</dbReference>
<name>F4KXX7_HALH1</name>
<evidence type="ECO:0000256" key="5">
    <source>
        <dbReference type="ARBA" id="ARBA00023237"/>
    </source>
</evidence>
<feature type="domain" description="SusD-like N-terminal" evidence="8">
    <location>
        <begin position="64"/>
        <end position="237"/>
    </location>
</feature>
<dbReference type="InterPro" id="IPR012944">
    <property type="entry name" value="SusD_RagB_dom"/>
</dbReference>
<dbReference type="Pfam" id="PF07980">
    <property type="entry name" value="SusD_RagB"/>
    <property type="match status" value="1"/>
</dbReference>
<feature type="signal peptide" evidence="6">
    <location>
        <begin position="1"/>
        <end position="21"/>
    </location>
</feature>
<dbReference type="InterPro" id="IPR033985">
    <property type="entry name" value="SusD-like_N"/>
</dbReference>
<dbReference type="Gene3D" id="1.25.40.390">
    <property type="match status" value="1"/>
</dbReference>
<feature type="domain" description="RagB/SusD" evidence="7">
    <location>
        <begin position="344"/>
        <end position="478"/>
    </location>
</feature>
<evidence type="ECO:0000313" key="10">
    <source>
        <dbReference type="Proteomes" id="UP000008461"/>
    </source>
</evidence>
<dbReference type="EMBL" id="CP002691">
    <property type="protein sequence ID" value="AEE52636.1"/>
    <property type="molecule type" value="Genomic_DNA"/>
</dbReference>
<evidence type="ECO:0000259" key="7">
    <source>
        <dbReference type="Pfam" id="PF07980"/>
    </source>
</evidence>
<dbReference type="Pfam" id="PF14322">
    <property type="entry name" value="SusD-like_3"/>
    <property type="match status" value="1"/>
</dbReference>
<evidence type="ECO:0000259" key="8">
    <source>
        <dbReference type="Pfam" id="PF14322"/>
    </source>
</evidence>
<evidence type="ECO:0000256" key="2">
    <source>
        <dbReference type="ARBA" id="ARBA00006275"/>
    </source>
</evidence>